<dbReference type="GO" id="GO:0030866">
    <property type="term" value="P:cortical actin cytoskeleton organization"/>
    <property type="evidence" value="ECO:0007669"/>
    <property type="project" value="TreeGrafter"/>
</dbReference>
<evidence type="ECO:0000256" key="2">
    <source>
        <dbReference type="ARBA" id="ARBA00004245"/>
    </source>
</evidence>
<feature type="compositionally biased region" description="Low complexity" evidence="19">
    <location>
        <begin position="431"/>
        <end position="445"/>
    </location>
</feature>
<feature type="coiled-coil region" evidence="18">
    <location>
        <begin position="1"/>
        <end position="43"/>
    </location>
</feature>
<dbReference type="Proteomes" id="UP000821853">
    <property type="component" value="Chromosome 10"/>
</dbReference>
<protein>
    <recommendedName>
        <fullName evidence="4">non-specific serine/threonine protein kinase</fullName>
        <ecNumber evidence="4">2.7.11.1</ecNumber>
    </recommendedName>
</protein>
<keyword evidence="5" id="KW-0963">Cytoplasm</keyword>
<dbReference type="GO" id="GO:1901888">
    <property type="term" value="P:regulation of cell junction assembly"/>
    <property type="evidence" value="ECO:0007669"/>
    <property type="project" value="TreeGrafter"/>
</dbReference>
<evidence type="ECO:0000256" key="8">
    <source>
        <dbReference type="ARBA" id="ARBA00022679"/>
    </source>
</evidence>
<evidence type="ECO:0000259" key="21">
    <source>
        <dbReference type="PROSITE" id="PS50081"/>
    </source>
</evidence>
<evidence type="ECO:0000313" key="24">
    <source>
        <dbReference type="Proteomes" id="UP000821853"/>
    </source>
</evidence>
<dbReference type="SMART" id="SM00109">
    <property type="entry name" value="C1"/>
    <property type="match status" value="1"/>
</dbReference>
<keyword evidence="15 17" id="KW-0175">Coiled coil</keyword>
<proteinExistence type="inferred from homology"/>
<name>A0A9J6FPM1_HAELO</name>
<evidence type="ECO:0000256" key="9">
    <source>
        <dbReference type="ARBA" id="ARBA00022723"/>
    </source>
</evidence>
<dbReference type="GO" id="GO:0000281">
    <property type="term" value="P:mitotic cytokinesis"/>
    <property type="evidence" value="ECO:0007669"/>
    <property type="project" value="TreeGrafter"/>
</dbReference>
<dbReference type="GO" id="GO:0031267">
    <property type="term" value="F:small GTPase binding"/>
    <property type="evidence" value="ECO:0007669"/>
    <property type="project" value="InterPro"/>
</dbReference>
<dbReference type="PROSITE" id="PS50003">
    <property type="entry name" value="PH_DOMAIN"/>
    <property type="match status" value="1"/>
</dbReference>
<comment type="similarity">
    <text evidence="3">Belongs to the protein kinase superfamily. AGC Ser/Thr protein kinase family.</text>
</comment>
<dbReference type="Gene3D" id="3.30.60.20">
    <property type="match status" value="1"/>
</dbReference>
<keyword evidence="8" id="KW-0808">Transferase</keyword>
<feature type="domain" description="PH" evidence="20">
    <location>
        <begin position="213"/>
        <end position="406"/>
    </location>
</feature>
<comment type="caution">
    <text evidence="23">The sequence shown here is derived from an EMBL/GenBank/DDBJ whole genome shotgun (WGS) entry which is preliminary data.</text>
</comment>
<dbReference type="GO" id="GO:0072518">
    <property type="term" value="F:Rho-dependent protein serine/threonine kinase activity"/>
    <property type="evidence" value="ECO:0007669"/>
    <property type="project" value="TreeGrafter"/>
</dbReference>
<evidence type="ECO:0000256" key="1">
    <source>
        <dbReference type="ARBA" id="ARBA00001946"/>
    </source>
</evidence>
<keyword evidence="7" id="KW-0597">Phosphoprotein</keyword>
<dbReference type="InterPro" id="IPR050839">
    <property type="entry name" value="Rho-assoc_Ser/Thr_Kinase"/>
</dbReference>
<evidence type="ECO:0000256" key="6">
    <source>
        <dbReference type="ARBA" id="ARBA00022527"/>
    </source>
</evidence>
<evidence type="ECO:0000256" key="14">
    <source>
        <dbReference type="ARBA" id="ARBA00022842"/>
    </source>
</evidence>
<dbReference type="SMART" id="SM00233">
    <property type="entry name" value="PH"/>
    <property type="match status" value="1"/>
</dbReference>
<evidence type="ECO:0000256" key="10">
    <source>
        <dbReference type="ARBA" id="ARBA00022741"/>
    </source>
</evidence>
<keyword evidence="9" id="KW-0479">Metal-binding</keyword>
<comment type="subcellular location">
    <subcellularLocation>
        <location evidence="2">Cytoplasm</location>
        <location evidence="2">Cytoskeleton</location>
    </subcellularLocation>
</comment>
<dbReference type="GO" id="GO:0007266">
    <property type="term" value="P:Rho protein signal transduction"/>
    <property type="evidence" value="ECO:0007669"/>
    <property type="project" value="UniProtKB-UniRule"/>
</dbReference>
<keyword evidence="24" id="KW-1185">Reference proteome</keyword>
<evidence type="ECO:0000256" key="5">
    <source>
        <dbReference type="ARBA" id="ARBA00022490"/>
    </source>
</evidence>
<organism evidence="23 24">
    <name type="scientific">Haemaphysalis longicornis</name>
    <name type="common">Bush tick</name>
    <dbReference type="NCBI Taxonomy" id="44386"/>
    <lineage>
        <taxon>Eukaryota</taxon>
        <taxon>Metazoa</taxon>
        <taxon>Ecdysozoa</taxon>
        <taxon>Arthropoda</taxon>
        <taxon>Chelicerata</taxon>
        <taxon>Arachnida</taxon>
        <taxon>Acari</taxon>
        <taxon>Parasitiformes</taxon>
        <taxon>Ixodida</taxon>
        <taxon>Ixodoidea</taxon>
        <taxon>Ixodidae</taxon>
        <taxon>Haemaphysalinae</taxon>
        <taxon>Haemaphysalis</taxon>
    </lineage>
</organism>
<keyword evidence="12" id="KW-0862">Zinc</keyword>
<dbReference type="VEuPathDB" id="VectorBase:HLOH_044685"/>
<evidence type="ECO:0000256" key="11">
    <source>
        <dbReference type="ARBA" id="ARBA00022777"/>
    </source>
</evidence>
<dbReference type="GO" id="GO:0048598">
    <property type="term" value="P:embryonic morphogenesis"/>
    <property type="evidence" value="ECO:0007669"/>
    <property type="project" value="TreeGrafter"/>
</dbReference>
<evidence type="ECO:0000259" key="20">
    <source>
        <dbReference type="PROSITE" id="PS50003"/>
    </source>
</evidence>
<keyword evidence="13" id="KW-0067">ATP-binding</keyword>
<evidence type="ECO:0000259" key="22">
    <source>
        <dbReference type="PROSITE" id="PS51859"/>
    </source>
</evidence>
<feature type="region of interest" description="Disordered" evidence="19">
    <location>
        <begin position="70"/>
        <end position="89"/>
    </location>
</feature>
<evidence type="ECO:0000256" key="12">
    <source>
        <dbReference type="ARBA" id="ARBA00022833"/>
    </source>
</evidence>
<keyword evidence="14" id="KW-0460">Magnesium</keyword>
<dbReference type="EC" id="2.7.11.1" evidence="4"/>
<dbReference type="SUPFAM" id="SSF57889">
    <property type="entry name" value="Cysteine-rich domain"/>
    <property type="match status" value="1"/>
</dbReference>
<dbReference type="FunFam" id="2.30.29.30:FF:000308">
    <property type="entry name" value="Rho-associated protein kinase 1"/>
    <property type="match status" value="1"/>
</dbReference>
<sequence>MAELQRAVRELELEQLQKQLQAERQAAEAVRCQERQAEAARQEQWQKQLSQERLLKQQAVNKLAEVMNRRGDLAGGGSGAKGRAAGDLRRRDRELRKLQQELTQERDKYAQMVGRLQKELAELQASIGPNGLTGQPALVLVSCGTFAAPEAVLPEAALFPVLQATAHEESQARIKLQMELDSKDSEMELLRRQASSAAPDQPHALLPLAAHLSDRLEGWLSVPQKQNIRRHGWRRQYVVVSSRKILFYNSEADRANADPVLVLDLSKLFHVRSVTQGDVIRADAKDIPRIFQVLYAGEGESRKPGDSTDVPQLKDPSTLEHKGHDLVAISFHMPTTCELCPKPLWHMFKPPPALECRRCRLKLHRDHVDMLAPCKVDPTSAKELLLLAPSPDDQRHWVAQLRVRVDACGYAASSSAAASASPASRLRKFPSTASSGSNSSMASASGPGGKAATLPSRKC</sequence>
<dbReference type="PANTHER" id="PTHR22988:SF73">
    <property type="entry name" value="RHO-ASSOCIATED PROTEIN KINASE"/>
    <property type="match status" value="1"/>
</dbReference>
<dbReference type="OrthoDB" id="2156623at2759"/>
<dbReference type="InterPro" id="IPR015008">
    <property type="entry name" value="ROCK_Rho-bd_dom"/>
</dbReference>
<evidence type="ECO:0000256" key="15">
    <source>
        <dbReference type="ARBA" id="ARBA00023054"/>
    </source>
</evidence>
<dbReference type="InterPro" id="IPR002219">
    <property type="entry name" value="PKC_DAG/PE"/>
</dbReference>
<keyword evidence="10" id="KW-0547">Nucleotide-binding</keyword>
<dbReference type="InterPro" id="IPR001849">
    <property type="entry name" value="PH_domain"/>
</dbReference>
<evidence type="ECO:0000256" key="18">
    <source>
        <dbReference type="SAM" id="Coils"/>
    </source>
</evidence>
<evidence type="ECO:0000256" key="17">
    <source>
        <dbReference type="PROSITE-ProRule" id="PRU01206"/>
    </source>
</evidence>
<comment type="cofactor">
    <cofactor evidence="1">
        <name>Mg(2+)</name>
        <dbReference type="ChEBI" id="CHEBI:18420"/>
    </cofactor>
</comment>
<feature type="domain" description="Phorbol-ester/DAG-type" evidence="21">
    <location>
        <begin position="323"/>
        <end position="374"/>
    </location>
</feature>
<reference evidence="23 24" key="1">
    <citation type="journal article" date="2020" name="Cell">
        <title>Large-Scale Comparative Analyses of Tick Genomes Elucidate Their Genetic Diversity and Vector Capacities.</title>
        <authorList>
            <consortium name="Tick Genome and Microbiome Consortium (TIGMIC)"/>
            <person name="Jia N."/>
            <person name="Wang J."/>
            <person name="Shi W."/>
            <person name="Du L."/>
            <person name="Sun Y."/>
            <person name="Zhan W."/>
            <person name="Jiang J.F."/>
            <person name="Wang Q."/>
            <person name="Zhang B."/>
            <person name="Ji P."/>
            <person name="Bell-Sakyi L."/>
            <person name="Cui X.M."/>
            <person name="Yuan T.T."/>
            <person name="Jiang B.G."/>
            <person name="Yang W.F."/>
            <person name="Lam T.T."/>
            <person name="Chang Q.C."/>
            <person name="Ding S.J."/>
            <person name="Wang X.J."/>
            <person name="Zhu J.G."/>
            <person name="Ruan X.D."/>
            <person name="Zhao L."/>
            <person name="Wei J.T."/>
            <person name="Ye R.Z."/>
            <person name="Que T.C."/>
            <person name="Du C.H."/>
            <person name="Zhou Y.H."/>
            <person name="Cheng J.X."/>
            <person name="Dai P.F."/>
            <person name="Guo W.B."/>
            <person name="Han X.H."/>
            <person name="Huang E.J."/>
            <person name="Li L.F."/>
            <person name="Wei W."/>
            <person name="Gao Y.C."/>
            <person name="Liu J.Z."/>
            <person name="Shao H.Z."/>
            <person name="Wang X."/>
            <person name="Wang C.C."/>
            <person name="Yang T.C."/>
            <person name="Huo Q.B."/>
            <person name="Li W."/>
            <person name="Chen H.Y."/>
            <person name="Chen S.E."/>
            <person name="Zhou L.G."/>
            <person name="Ni X.B."/>
            <person name="Tian J.H."/>
            <person name="Sheng Y."/>
            <person name="Liu T."/>
            <person name="Pan Y.S."/>
            <person name="Xia L.Y."/>
            <person name="Li J."/>
            <person name="Zhao F."/>
            <person name="Cao W.C."/>
        </authorList>
    </citation>
    <scope>NUCLEOTIDE SEQUENCE [LARGE SCALE GENOMIC DNA]</scope>
    <source>
        <strain evidence="23">HaeL-2018</strain>
    </source>
</reference>
<evidence type="ECO:0000256" key="7">
    <source>
        <dbReference type="ARBA" id="ARBA00022553"/>
    </source>
</evidence>
<evidence type="ECO:0000256" key="3">
    <source>
        <dbReference type="ARBA" id="ARBA00009903"/>
    </source>
</evidence>
<feature type="region of interest" description="Disordered" evidence="19">
    <location>
        <begin position="421"/>
        <end position="459"/>
    </location>
</feature>
<dbReference type="Gene3D" id="1.20.5.730">
    <property type="entry name" value="Single helix bin"/>
    <property type="match status" value="1"/>
</dbReference>
<keyword evidence="16" id="KW-0206">Cytoskeleton</keyword>
<dbReference type="CDD" id="cd01242">
    <property type="entry name" value="PH_ROCK"/>
    <property type="match status" value="1"/>
</dbReference>
<dbReference type="OMA" id="EHIDNGE"/>
<dbReference type="GO" id="GO:0031032">
    <property type="term" value="P:actomyosin structure organization"/>
    <property type="evidence" value="ECO:0007669"/>
    <property type="project" value="TreeGrafter"/>
</dbReference>
<evidence type="ECO:0000256" key="4">
    <source>
        <dbReference type="ARBA" id="ARBA00012513"/>
    </source>
</evidence>
<dbReference type="GO" id="GO:0005856">
    <property type="term" value="C:cytoskeleton"/>
    <property type="evidence" value="ECO:0007669"/>
    <property type="project" value="UniProtKB-SubCell"/>
</dbReference>
<dbReference type="InterPro" id="IPR046349">
    <property type="entry name" value="C1-like_sf"/>
</dbReference>
<dbReference type="InterPro" id="IPR011993">
    <property type="entry name" value="PH-like_dom_sf"/>
</dbReference>
<dbReference type="GO" id="GO:0005737">
    <property type="term" value="C:cytoplasm"/>
    <property type="evidence" value="ECO:0007669"/>
    <property type="project" value="TreeGrafter"/>
</dbReference>
<evidence type="ECO:0000256" key="19">
    <source>
        <dbReference type="SAM" id="MobiDB-lite"/>
    </source>
</evidence>
<dbReference type="GO" id="GO:0046872">
    <property type="term" value="F:metal ion binding"/>
    <property type="evidence" value="ECO:0007669"/>
    <property type="project" value="UniProtKB-KW"/>
</dbReference>
<dbReference type="PROSITE" id="PS51859">
    <property type="entry name" value="RHO_BD"/>
    <property type="match status" value="1"/>
</dbReference>
<feature type="domain" description="RhoBD" evidence="22">
    <location>
        <begin position="3"/>
        <end position="72"/>
    </location>
</feature>
<dbReference type="EMBL" id="JABSTR010000002">
    <property type="protein sequence ID" value="KAH9364795.1"/>
    <property type="molecule type" value="Genomic_DNA"/>
</dbReference>
<dbReference type="Pfam" id="PF25346">
    <property type="entry name" value="PH_MRCK"/>
    <property type="match status" value="1"/>
</dbReference>
<dbReference type="AlphaFoldDB" id="A0A9J6FPM1"/>
<gene>
    <name evidence="23" type="ORF">HPB48_012728</name>
</gene>
<dbReference type="InterPro" id="IPR057529">
    <property type="entry name" value="MRCK/ROCK_PH"/>
</dbReference>
<dbReference type="Pfam" id="PF08912">
    <property type="entry name" value="Rho_Binding"/>
    <property type="match status" value="1"/>
</dbReference>
<dbReference type="PROSITE" id="PS50081">
    <property type="entry name" value="ZF_DAG_PE_2"/>
    <property type="match status" value="1"/>
</dbReference>
<dbReference type="SUPFAM" id="SSF50729">
    <property type="entry name" value="PH domain-like"/>
    <property type="match status" value="1"/>
</dbReference>
<accession>A0A9J6FPM1</accession>
<evidence type="ECO:0000256" key="16">
    <source>
        <dbReference type="ARBA" id="ARBA00023212"/>
    </source>
</evidence>
<dbReference type="GO" id="GO:0005524">
    <property type="term" value="F:ATP binding"/>
    <property type="evidence" value="ECO:0007669"/>
    <property type="project" value="UniProtKB-KW"/>
</dbReference>
<dbReference type="CDD" id="cd20813">
    <property type="entry name" value="C1_ROCK"/>
    <property type="match status" value="1"/>
</dbReference>
<dbReference type="PANTHER" id="PTHR22988">
    <property type="entry name" value="MYOTONIC DYSTROPHY S/T KINASE-RELATED"/>
    <property type="match status" value="1"/>
</dbReference>
<evidence type="ECO:0000256" key="13">
    <source>
        <dbReference type="ARBA" id="ARBA00022840"/>
    </source>
</evidence>
<evidence type="ECO:0000313" key="23">
    <source>
        <dbReference type="EMBL" id="KAH9364795.1"/>
    </source>
</evidence>
<dbReference type="Gene3D" id="2.30.29.30">
    <property type="entry name" value="Pleckstrin-homology domain (PH domain)/Phosphotyrosine-binding domain (PTB)"/>
    <property type="match status" value="1"/>
</dbReference>
<keyword evidence="6" id="KW-0723">Serine/threonine-protein kinase</keyword>
<dbReference type="SUPFAM" id="SSF103652">
    <property type="entry name" value="G protein-binding domain"/>
    <property type="match status" value="1"/>
</dbReference>
<keyword evidence="11" id="KW-0418">Kinase</keyword>